<reference evidence="1 2" key="1">
    <citation type="submission" date="2015-01" db="EMBL/GenBank/DDBJ databases">
        <title>Genome Sequencing of Rickettsiales.</title>
        <authorList>
            <person name="Daugherty S.C."/>
            <person name="Su Q."/>
            <person name="Abolude K."/>
            <person name="Beier-Sexton M."/>
            <person name="Carlyon J.A."/>
            <person name="Carter R."/>
            <person name="Day N.P."/>
            <person name="Dumler S.J."/>
            <person name="Dyachenko V."/>
            <person name="Godinez A."/>
            <person name="Kurtti T.J."/>
            <person name="Lichay M."/>
            <person name="Mullins K.E."/>
            <person name="Ott S."/>
            <person name="Pappas-Brown V."/>
            <person name="Paris D.H."/>
            <person name="Patel P."/>
            <person name="Richards A.L."/>
            <person name="Sadzewicz L."/>
            <person name="Sears K."/>
            <person name="Seidman D."/>
            <person name="Sengamalay N."/>
            <person name="Stenos J."/>
            <person name="Tallon L.J."/>
            <person name="Vincent G."/>
            <person name="Fraser C.M."/>
            <person name="Munderloh U."/>
            <person name="Dunning-Hotopp J.C."/>
        </authorList>
    </citation>
    <scope>NUCLEOTIDE SEQUENCE [LARGE SCALE GENOMIC DNA]</scope>
    <source>
        <strain evidence="1 2">Ect</strain>
    </source>
</reference>
<sequence>MNYFVIVTPPLDQRYCVARLCHSCIVGTLLDGPVKSTVSPRGLTHGVHKKI</sequence>
<comment type="caution">
    <text evidence="1">The sequence shown here is derived from an EMBL/GenBank/DDBJ whole genome shotgun (WGS) entry which is preliminary data.</text>
</comment>
<dbReference type="PATRIC" id="fig|1359199.3.peg.591"/>
<accession>A0A0F3PD46</accession>
<evidence type="ECO:0000313" key="1">
    <source>
        <dbReference type="EMBL" id="KJV78265.1"/>
    </source>
</evidence>
<dbReference type="Proteomes" id="UP000033591">
    <property type="component" value="Unassembled WGS sequence"/>
</dbReference>
<proteinExistence type="predicted"/>
<protein>
    <submittedName>
        <fullName evidence="1">Uncharacterized protein</fullName>
    </submittedName>
</protein>
<name>A0A0F3PD46_RICRH</name>
<gene>
    <name evidence="1" type="ORF">RMAECT_0603</name>
</gene>
<dbReference type="EMBL" id="LAOC01000001">
    <property type="protein sequence ID" value="KJV78265.1"/>
    <property type="molecule type" value="Genomic_DNA"/>
</dbReference>
<evidence type="ECO:0000313" key="2">
    <source>
        <dbReference type="Proteomes" id="UP000033591"/>
    </source>
</evidence>
<organism evidence="1 2">
    <name type="scientific">Rickettsia rhipicephali str. Ect</name>
    <dbReference type="NCBI Taxonomy" id="1359199"/>
    <lineage>
        <taxon>Bacteria</taxon>
        <taxon>Pseudomonadati</taxon>
        <taxon>Pseudomonadota</taxon>
        <taxon>Alphaproteobacteria</taxon>
        <taxon>Rickettsiales</taxon>
        <taxon>Rickettsiaceae</taxon>
        <taxon>Rickettsieae</taxon>
        <taxon>Rickettsia</taxon>
        <taxon>spotted fever group</taxon>
    </lineage>
</organism>
<dbReference type="AlphaFoldDB" id="A0A0F3PD46"/>